<dbReference type="PANTHER" id="PTHR35335:SF1">
    <property type="entry name" value="UPF0716 PROTEIN FXSA"/>
    <property type="match status" value="1"/>
</dbReference>
<reference evidence="3 4" key="1">
    <citation type="submission" date="2023-06" db="EMBL/GenBank/DDBJ databases">
        <title>Thiopseudomonas sp. CY1220 draft genome sequence.</title>
        <authorList>
            <person name="Zhao G."/>
            <person name="An M."/>
        </authorList>
    </citation>
    <scope>NUCLEOTIDE SEQUENCE [LARGE SCALE GENOMIC DNA]</scope>
    <source>
        <strain evidence="3 4">CY1220</strain>
    </source>
</reference>
<dbReference type="PANTHER" id="PTHR35335">
    <property type="entry name" value="UPF0716 PROTEIN FXSA"/>
    <property type="match status" value="1"/>
</dbReference>
<accession>A0ABT7SLB2</accession>
<dbReference type="Proteomes" id="UP001241056">
    <property type="component" value="Unassembled WGS sequence"/>
</dbReference>
<evidence type="ECO:0000313" key="4">
    <source>
        <dbReference type="Proteomes" id="UP001241056"/>
    </source>
</evidence>
<sequence>MRIFAWMFLLLPLVEIYLLIQVGSEVGALTLVLWIVATGILGGMCIRYAGVATAWAVRERMARGEIPDTEMLTGVLWVIAGVLLIIPGLVTDAVGFIFLLPFTKQWLIKAMHKNYRPREFTRPSHTPRSKRPDRPTVIEGEYQRRDDETK</sequence>
<evidence type="ECO:0000256" key="2">
    <source>
        <dbReference type="SAM" id="Phobius"/>
    </source>
</evidence>
<protein>
    <submittedName>
        <fullName evidence="3">FxsA family protein</fullName>
    </submittedName>
</protein>
<feature type="compositionally biased region" description="Basic and acidic residues" evidence="1">
    <location>
        <begin position="130"/>
        <end position="150"/>
    </location>
</feature>
<keyword evidence="2" id="KW-0812">Transmembrane</keyword>
<keyword evidence="2" id="KW-0472">Membrane</keyword>
<name>A0ABT7SLB2_9GAMM</name>
<organism evidence="3 4">
    <name type="scientific">Thiopseudomonas acetoxidans</name>
    <dbReference type="NCBI Taxonomy" id="3041622"/>
    <lineage>
        <taxon>Bacteria</taxon>
        <taxon>Pseudomonadati</taxon>
        <taxon>Pseudomonadota</taxon>
        <taxon>Gammaproteobacteria</taxon>
        <taxon>Pseudomonadales</taxon>
        <taxon>Pseudomonadaceae</taxon>
        <taxon>Thiopseudomonas</taxon>
    </lineage>
</organism>
<comment type="caution">
    <text evidence="3">The sequence shown here is derived from an EMBL/GenBank/DDBJ whole genome shotgun (WGS) entry which is preliminary data.</text>
</comment>
<keyword evidence="2" id="KW-1133">Transmembrane helix</keyword>
<feature type="transmembrane region" description="Helical" evidence="2">
    <location>
        <begin position="31"/>
        <end position="55"/>
    </location>
</feature>
<dbReference type="Pfam" id="PF04186">
    <property type="entry name" value="FxsA"/>
    <property type="match status" value="1"/>
</dbReference>
<evidence type="ECO:0000313" key="3">
    <source>
        <dbReference type="EMBL" id="MDM7856978.1"/>
    </source>
</evidence>
<gene>
    <name evidence="3" type="ORF">QEZ41_01595</name>
</gene>
<feature type="transmembrane region" description="Helical" evidence="2">
    <location>
        <begin position="75"/>
        <end position="102"/>
    </location>
</feature>
<dbReference type="NCBIfam" id="NF008528">
    <property type="entry name" value="PRK11463.1-2"/>
    <property type="match status" value="1"/>
</dbReference>
<feature type="transmembrane region" description="Helical" evidence="2">
    <location>
        <begin position="6"/>
        <end position="24"/>
    </location>
</feature>
<proteinExistence type="predicted"/>
<evidence type="ECO:0000256" key="1">
    <source>
        <dbReference type="SAM" id="MobiDB-lite"/>
    </source>
</evidence>
<dbReference type="EMBL" id="JAUCDY010000001">
    <property type="protein sequence ID" value="MDM7856978.1"/>
    <property type="molecule type" value="Genomic_DNA"/>
</dbReference>
<keyword evidence="4" id="KW-1185">Reference proteome</keyword>
<feature type="region of interest" description="Disordered" evidence="1">
    <location>
        <begin position="118"/>
        <end position="150"/>
    </location>
</feature>
<dbReference type="RefSeq" id="WP_289409603.1">
    <property type="nucleotide sequence ID" value="NZ_JAUCDY010000001.1"/>
</dbReference>
<dbReference type="InterPro" id="IPR007313">
    <property type="entry name" value="FxsA"/>
</dbReference>